<gene>
    <name evidence="2" type="ORF">TSOC_009206</name>
</gene>
<dbReference type="EMBL" id="PGGS01000374">
    <property type="protein sequence ID" value="PNH04607.1"/>
    <property type="molecule type" value="Genomic_DNA"/>
</dbReference>
<comment type="caution">
    <text evidence="2">The sequence shown here is derived from an EMBL/GenBank/DDBJ whole genome shotgun (WGS) entry which is preliminary data.</text>
</comment>
<reference evidence="2 3" key="1">
    <citation type="journal article" date="2017" name="Mol. Biol. Evol.">
        <title>The 4-celled Tetrabaena socialis nuclear genome reveals the essential components for genetic control of cell number at the origin of multicellularity in the volvocine lineage.</title>
        <authorList>
            <person name="Featherston J."/>
            <person name="Arakaki Y."/>
            <person name="Hanschen E.R."/>
            <person name="Ferris P.J."/>
            <person name="Michod R.E."/>
            <person name="Olson B.J.S.C."/>
            <person name="Nozaki H."/>
            <person name="Durand P.M."/>
        </authorList>
    </citation>
    <scope>NUCLEOTIDE SEQUENCE [LARGE SCALE GENOMIC DNA]</scope>
    <source>
        <strain evidence="2 3">NIES-571</strain>
    </source>
</reference>
<protein>
    <submittedName>
        <fullName evidence="2">Uncharacterized protein</fullName>
    </submittedName>
</protein>
<proteinExistence type="predicted"/>
<name>A0A2J7ZWF4_9CHLO</name>
<sequence>MDSVRRMLSSYDHTLPHALSDNLWYNGKQPNPHAPRCLPCHLANESMPSQEAILGAPLMREALRKQLARSVGRGLSAEAREAALEAAVEAAVRDPSQGGEGEGEAEGEQGGR</sequence>
<feature type="compositionally biased region" description="Acidic residues" evidence="1">
    <location>
        <begin position="101"/>
        <end position="112"/>
    </location>
</feature>
<organism evidence="2 3">
    <name type="scientific">Tetrabaena socialis</name>
    <dbReference type="NCBI Taxonomy" id="47790"/>
    <lineage>
        <taxon>Eukaryota</taxon>
        <taxon>Viridiplantae</taxon>
        <taxon>Chlorophyta</taxon>
        <taxon>core chlorophytes</taxon>
        <taxon>Chlorophyceae</taxon>
        <taxon>CS clade</taxon>
        <taxon>Chlamydomonadales</taxon>
        <taxon>Tetrabaenaceae</taxon>
        <taxon>Tetrabaena</taxon>
    </lineage>
</organism>
<evidence type="ECO:0000313" key="2">
    <source>
        <dbReference type="EMBL" id="PNH04607.1"/>
    </source>
</evidence>
<dbReference type="Proteomes" id="UP000236333">
    <property type="component" value="Unassembled WGS sequence"/>
</dbReference>
<evidence type="ECO:0000256" key="1">
    <source>
        <dbReference type="SAM" id="MobiDB-lite"/>
    </source>
</evidence>
<dbReference type="AlphaFoldDB" id="A0A2J7ZWF4"/>
<keyword evidence="3" id="KW-1185">Reference proteome</keyword>
<accession>A0A2J7ZWF4</accession>
<evidence type="ECO:0000313" key="3">
    <source>
        <dbReference type="Proteomes" id="UP000236333"/>
    </source>
</evidence>
<feature type="region of interest" description="Disordered" evidence="1">
    <location>
        <begin position="87"/>
        <end position="112"/>
    </location>
</feature>